<evidence type="ECO:0000313" key="4">
    <source>
        <dbReference type="RefSeq" id="XP_022940820.1"/>
    </source>
</evidence>
<feature type="compositionally biased region" description="Polar residues" evidence="1">
    <location>
        <begin position="125"/>
        <end position="141"/>
    </location>
</feature>
<feature type="compositionally biased region" description="Polar residues" evidence="1">
    <location>
        <begin position="82"/>
        <end position="92"/>
    </location>
</feature>
<dbReference type="Pfam" id="PF05627">
    <property type="entry name" value="AvrRpt-cleavage"/>
    <property type="match status" value="2"/>
</dbReference>
<dbReference type="InterPro" id="IPR040387">
    <property type="entry name" value="RIN4/NOI4"/>
</dbReference>
<proteinExistence type="predicted"/>
<evidence type="ECO:0000259" key="2">
    <source>
        <dbReference type="Pfam" id="PF05627"/>
    </source>
</evidence>
<feature type="region of interest" description="Disordered" evidence="1">
    <location>
        <begin position="30"/>
        <end position="274"/>
    </location>
</feature>
<dbReference type="PANTHER" id="PTHR33159">
    <property type="entry name" value="RPM1-INTERACTING PROTEIN 4 (RIN4) FAMILY PROTEIN"/>
    <property type="match status" value="1"/>
</dbReference>
<feature type="compositionally biased region" description="Basic and acidic residues" evidence="1">
    <location>
        <begin position="262"/>
        <end position="274"/>
    </location>
</feature>
<dbReference type="Proteomes" id="UP000504609">
    <property type="component" value="Unplaced"/>
</dbReference>
<protein>
    <submittedName>
        <fullName evidence="4">RPM1-interacting protein 4-like isoform X1</fullName>
    </submittedName>
</protein>
<feature type="compositionally biased region" description="Polar residues" evidence="1">
    <location>
        <begin position="229"/>
        <end position="239"/>
    </location>
</feature>
<dbReference type="GeneID" id="111446298"/>
<evidence type="ECO:0000313" key="3">
    <source>
        <dbReference type="Proteomes" id="UP000504609"/>
    </source>
</evidence>
<sequence>MAQSLQVPKFGKWDDGEDVPYTTYFDNATKAKSERLNLNDPSHREEISERQETREGVVRRQTESPLHRDGSELPGQDHDSLKSTTSRGQQALRQKYTQEDLSLEDGNTKKRLQSPLDHRTRGHVSFNSPLHQRQRNNTATVRNGAASDGNIENPSLQTRQHPRTEAKSVVPSSPLRDRRGSSSPKGGCHDGVTPLTPGRSRQQSAPRGIETPDRSPTVPRFGDWDESDPTSSENYTSIFTRVREERQTEEEGGFPVGTNISHADRRNRSDAENSKKCCCFPWGK</sequence>
<organism evidence="3 4">
    <name type="scientific">Cucurbita moschata</name>
    <name type="common">Winter crookneck squash</name>
    <name type="synonym">Cucurbita pepo var. moschata</name>
    <dbReference type="NCBI Taxonomy" id="3662"/>
    <lineage>
        <taxon>Eukaryota</taxon>
        <taxon>Viridiplantae</taxon>
        <taxon>Streptophyta</taxon>
        <taxon>Embryophyta</taxon>
        <taxon>Tracheophyta</taxon>
        <taxon>Spermatophyta</taxon>
        <taxon>Magnoliopsida</taxon>
        <taxon>eudicotyledons</taxon>
        <taxon>Gunneridae</taxon>
        <taxon>Pentapetalae</taxon>
        <taxon>rosids</taxon>
        <taxon>fabids</taxon>
        <taxon>Cucurbitales</taxon>
        <taxon>Cucurbitaceae</taxon>
        <taxon>Cucurbiteae</taxon>
        <taxon>Cucurbita</taxon>
    </lineage>
</organism>
<gene>
    <name evidence="4" type="primary">LOC111446298</name>
</gene>
<evidence type="ECO:0000256" key="1">
    <source>
        <dbReference type="SAM" id="MobiDB-lite"/>
    </source>
</evidence>
<name>A0A6J1FRS3_CUCMO</name>
<accession>A0A6J1FRS3</accession>
<dbReference type="PANTHER" id="PTHR33159:SF6">
    <property type="entry name" value="RPM1-INTERACTING PROTEIN 4"/>
    <property type="match status" value="1"/>
</dbReference>
<feature type="compositionally biased region" description="Basic and acidic residues" evidence="1">
    <location>
        <begin position="30"/>
        <end position="81"/>
    </location>
</feature>
<feature type="domain" description="RIN4 pathogenic type III effector avirulence factor Avr cleavage site" evidence="2">
    <location>
        <begin position="6"/>
        <end position="32"/>
    </location>
</feature>
<dbReference type="RefSeq" id="XP_022940820.1">
    <property type="nucleotide sequence ID" value="XM_023085052.1"/>
</dbReference>
<keyword evidence="3" id="KW-1185">Reference proteome</keyword>
<feature type="compositionally biased region" description="Polar residues" evidence="1">
    <location>
        <begin position="150"/>
        <end position="159"/>
    </location>
</feature>
<feature type="domain" description="RIN4 pathogenic type III effector avirulence factor Avr cleavage site" evidence="2">
    <location>
        <begin position="214"/>
        <end position="247"/>
    </location>
</feature>
<dbReference type="InterPro" id="IPR008700">
    <property type="entry name" value="TypeIII_avirulence_cleave"/>
</dbReference>
<dbReference type="KEGG" id="cmos:111446298"/>
<reference evidence="4" key="1">
    <citation type="submission" date="2025-08" db="UniProtKB">
        <authorList>
            <consortium name="RefSeq"/>
        </authorList>
    </citation>
    <scope>IDENTIFICATION</scope>
    <source>
        <tissue evidence="4">Young leaves</tissue>
    </source>
</reference>
<dbReference type="GO" id="GO:0005886">
    <property type="term" value="C:plasma membrane"/>
    <property type="evidence" value="ECO:0007669"/>
    <property type="project" value="TreeGrafter"/>
</dbReference>
<dbReference type="AlphaFoldDB" id="A0A6J1FRS3"/>